<dbReference type="InterPro" id="IPR005322">
    <property type="entry name" value="Peptidase_C69"/>
</dbReference>
<dbReference type="RefSeq" id="XP_013385242.1">
    <property type="nucleotide sequence ID" value="XM_013529788.1"/>
</dbReference>
<reference evidence="3 4" key="1">
    <citation type="submission" date="2025-04" db="UniProtKB">
        <authorList>
            <consortium name="RefSeq"/>
        </authorList>
    </citation>
    <scope>IDENTIFICATION</scope>
    <source>
        <tissue evidence="3 4">Gonads</tissue>
    </source>
</reference>
<dbReference type="PANTHER" id="PTHR12994:SF17">
    <property type="entry name" value="LD30995P"/>
    <property type="match status" value="1"/>
</dbReference>
<dbReference type="OMA" id="CYYDVSD"/>
<dbReference type="OrthoDB" id="5175656at2759"/>
<evidence type="ECO:0000313" key="5">
    <source>
        <dbReference type="RefSeq" id="XP_013385244.1"/>
    </source>
</evidence>
<dbReference type="STRING" id="7574.A0A1S3HJS6"/>
<comment type="similarity">
    <text evidence="1">Belongs to the peptidase C69 family. Secernin subfamily.</text>
</comment>
<dbReference type="PANTHER" id="PTHR12994">
    <property type="entry name" value="SECERNIN"/>
    <property type="match status" value="1"/>
</dbReference>
<dbReference type="GO" id="GO:0006508">
    <property type="term" value="P:proteolysis"/>
    <property type="evidence" value="ECO:0007669"/>
    <property type="project" value="InterPro"/>
</dbReference>
<dbReference type="GO" id="GO:0070004">
    <property type="term" value="F:cysteine-type exopeptidase activity"/>
    <property type="evidence" value="ECO:0007669"/>
    <property type="project" value="InterPro"/>
</dbReference>
<gene>
    <name evidence="3 4 5" type="primary">LOC106155117</name>
</gene>
<evidence type="ECO:0000313" key="2">
    <source>
        <dbReference type="Proteomes" id="UP000085678"/>
    </source>
</evidence>
<keyword evidence="2" id="KW-1185">Reference proteome</keyword>
<dbReference type="AlphaFoldDB" id="A0A1S3HJS6"/>
<dbReference type="GO" id="GO:0016805">
    <property type="term" value="F:dipeptidase activity"/>
    <property type="evidence" value="ECO:0007669"/>
    <property type="project" value="InterPro"/>
</dbReference>
<accession>A0A1S3HJS6</accession>
<evidence type="ECO:0000256" key="1">
    <source>
        <dbReference type="ARBA" id="ARBA00005705"/>
    </source>
</evidence>
<dbReference type="GeneID" id="106155117"/>
<dbReference type="Pfam" id="PF03577">
    <property type="entry name" value="Peptidase_C69"/>
    <property type="match status" value="1"/>
</dbReference>
<dbReference type="KEGG" id="lak:106155117"/>
<proteinExistence type="inferred from homology"/>
<dbReference type="Gene3D" id="3.60.60.10">
    <property type="entry name" value="Penicillin V Acylase, Chain A"/>
    <property type="match status" value="1"/>
</dbReference>
<dbReference type="Proteomes" id="UP000085678">
    <property type="component" value="Unplaced"/>
</dbReference>
<name>A0A1S3HJS6_LINAN</name>
<organism evidence="2 5">
    <name type="scientific">Lingula anatina</name>
    <name type="common">Brachiopod</name>
    <name type="synonym">Lingula unguis</name>
    <dbReference type="NCBI Taxonomy" id="7574"/>
    <lineage>
        <taxon>Eukaryota</taxon>
        <taxon>Metazoa</taxon>
        <taxon>Spiralia</taxon>
        <taxon>Lophotrochozoa</taxon>
        <taxon>Brachiopoda</taxon>
        <taxon>Linguliformea</taxon>
        <taxon>Lingulata</taxon>
        <taxon>Lingulida</taxon>
        <taxon>Linguloidea</taxon>
        <taxon>Lingulidae</taxon>
        <taxon>Lingula</taxon>
    </lineage>
</organism>
<evidence type="ECO:0000313" key="4">
    <source>
        <dbReference type="RefSeq" id="XP_013385242.1"/>
    </source>
</evidence>
<dbReference type="RefSeq" id="XP_013385241.1">
    <property type="nucleotide sequence ID" value="XM_013529787.1"/>
</dbReference>
<sequence>MAKVLLGCDTFVALPPATEGGGVVFGKNSDRPEDEVQEVVSLPAADHPAGSKLQCTYIEIEQVPHTYAVVLSKPAWMWGAEMGANEHGVCIGNEAIWSKIDSESEERLQGMDLVRLGLERGKTAKEAMDIMTALLEKHGQGGPSFDDADGWTYHNSYIIADRSEAWVLETVDRIWVAEHITSGVRNISNELSIRTKMDAKCSSVEAHAQENGLWKPETGPLDFAKVYSDMTPRDPVLGVGRYGTGRKLMQKYSEKGTFNIVNMMTILRDERSGICMGTGAGFVSAGSQVSFLPPPGSPLPACHWFTATPDPEKSIYKPYVFSEENAKLAMTTSKDYGAEDPVRVKPRFQSKVDRKHPLYKSHEKFVALLEKEDPKGIELAKNIKELEMSCIGDVKDILDNFDEKSVSRLSGLFNKMVQLEINFYDML</sequence>
<dbReference type="FunFam" id="3.60.60.10:FF:000001">
    <property type="entry name" value="Secernin 1"/>
    <property type="match status" value="1"/>
</dbReference>
<protein>
    <submittedName>
        <fullName evidence="3 4">Secernin-3</fullName>
    </submittedName>
</protein>
<evidence type="ECO:0000313" key="3">
    <source>
        <dbReference type="RefSeq" id="XP_013385241.1"/>
    </source>
</evidence>
<dbReference type="RefSeq" id="XP_013385244.1">
    <property type="nucleotide sequence ID" value="XM_013529790.1"/>
</dbReference>